<feature type="compositionally biased region" description="Polar residues" evidence="8">
    <location>
        <begin position="1140"/>
        <end position="1167"/>
    </location>
</feature>
<feature type="region of interest" description="Disordered" evidence="8">
    <location>
        <begin position="2477"/>
        <end position="2525"/>
    </location>
</feature>
<feature type="domain" description="KIND" evidence="13">
    <location>
        <begin position="14"/>
        <end position="203"/>
    </location>
</feature>
<evidence type="ECO:0000256" key="6">
    <source>
        <dbReference type="ARBA" id="ARBA00023212"/>
    </source>
</evidence>
<dbReference type="PROSITE" id="PS51377">
    <property type="entry name" value="KIND"/>
    <property type="match status" value="1"/>
</dbReference>
<feature type="compositionally biased region" description="Pro residues" evidence="8">
    <location>
        <begin position="2782"/>
        <end position="2795"/>
    </location>
</feature>
<dbReference type="PROSITE" id="PS00383">
    <property type="entry name" value="TYR_PHOSPHATASE_1"/>
    <property type="match status" value="1"/>
</dbReference>
<keyword evidence="7" id="KW-0539">Nucleus</keyword>
<evidence type="ECO:0000256" key="7">
    <source>
        <dbReference type="ARBA" id="ARBA00023242"/>
    </source>
</evidence>
<keyword evidence="6" id="KW-0206">Cytoskeleton</keyword>
<dbReference type="InterPro" id="IPR000242">
    <property type="entry name" value="PTP_cat"/>
</dbReference>
<feature type="region of interest" description="Disordered" evidence="8">
    <location>
        <begin position="1388"/>
        <end position="1432"/>
    </location>
</feature>
<feature type="domain" description="FERM" evidence="11">
    <location>
        <begin position="641"/>
        <end position="946"/>
    </location>
</feature>
<dbReference type="SMART" id="SM01196">
    <property type="entry name" value="FERM_C"/>
    <property type="match status" value="1"/>
</dbReference>
<dbReference type="InterPro" id="IPR036034">
    <property type="entry name" value="PDZ_sf"/>
</dbReference>
<comment type="similarity">
    <text evidence="3">Belongs to the protein-tyrosine phosphatase family. Non-receptor class subfamily.</text>
</comment>
<organism evidence="14 15">
    <name type="scientific">Acanthaster planci</name>
    <name type="common">Crown-of-thorns starfish</name>
    <dbReference type="NCBI Taxonomy" id="133434"/>
    <lineage>
        <taxon>Eukaryota</taxon>
        <taxon>Metazoa</taxon>
        <taxon>Echinodermata</taxon>
        <taxon>Eleutherozoa</taxon>
        <taxon>Asterozoa</taxon>
        <taxon>Asteroidea</taxon>
        <taxon>Valvatacea</taxon>
        <taxon>Valvatida</taxon>
        <taxon>Acanthasteridae</taxon>
        <taxon>Acanthaster</taxon>
    </lineage>
</organism>
<feature type="compositionally biased region" description="Polar residues" evidence="8">
    <location>
        <begin position="502"/>
        <end position="512"/>
    </location>
</feature>
<evidence type="ECO:0000259" key="11">
    <source>
        <dbReference type="PROSITE" id="PS50057"/>
    </source>
</evidence>
<dbReference type="CDD" id="cd17101">
    <property type="entry name" value="FERM_F1_PTPN13_like"/>
    <property type="match status" value="1"/>
</dbReference>
<feature type="compositionally biased region" description="Basic and acidic residues" evidence="8">
    <location>
        <begin position="1857"/>
        <end position="1866"/>
    </location>
</feature>
<evidence type="ECO:0000259" key="9">
    <source>
        <dbReference type="PROSITE" id="PS50055"/>
    </source>
</evidence>
<feature type="region of interest" description="Disordered" evidence="8">
    <location>
        <begin position="2746"/>
        <end position="2853"/>
    </location>
</feature>
<feature type="region of interest" description="Disordered" evidence="8">
    <location>
        <begin position="473"/>
        <end position="601"/>
    </location>
</feature>
<dbReference type="SMART" id="SM00750">
    <property type="entry name" value="KIND"/>
    <property type="match status" value="1"/>
</dbReference>
<dbReference type="InterPro" id="IPR019749">
    <property type="entry name" value="Band_41_domain"/>
</dbReference>
<comment type="subcellular location">
    <subcellularLocation>
        <location evidence="2">Cytoplasm</location>
        <location evidence="2">Cytoskeleton</location>
    </subcellularLocation>
    <subcellularLocation>
        <location evidence="1">Nucleus</location>
    </subcellularLocation>
</comment>
<feature type="compositionally biased region" description="Polar residues" evidence="8">
    <location>
        <begin position="2073"/>
        <end position="2102"/>
    </location>
</feature>
<dbReference type="InterPro" id="IPR016130">
    <property type="entry name" value="Tyr_Pase_AS"/>
</dbReference>
<feature type="domain" description="Tyrosine specific protein phosphatases" evidence="10">
    <location>
        <begin position="3382"/>
        <end position="3451"/>
    </location>
</feature>
<feature type="domain" description="PDZ" evidence="12">
    <location>
        <begin position="2534"/>
        <end position="2619"/>
    </location>
</feature>
<dbReference type="GO" id="GO:0005856">
    <property type="term" value="C:cytoskeleton"/>
    <property type="evidence" value="ECO:0007669"/>
    <property type="project" value="UniProtKB-SubCell"/>
</dbReference>
<dbReference type="Gene3D" id="1.20.80.10">
    <property type="match status" value="1"/>
</dbReference>
<dbReference type="SUPFAM" id="SSF54236">
    <property type="entry name" value="Ubiquitin-like"/>
    <property type="match status" value="1"/>
</dbReference>
<evidence type="ECO:0000313" key="16">
    <source>
        <dbReference type="RefSeq" id="XP_022099790.1"/>
    </source>
</evidence>
<dbReference type="Gene3D" id="2.30.29.30">
    <property type="entry name" value="Pleckstrin-homology domain (PH domain)/Phosphotyrosine-binding domain (PTB)"/>
    <property type="match status" value="1"/>
</dbReference>
<feature type="compositionally biased region" description="Basic and acidic residues" evidence="8">
    <location>
        <begin position="1990"/>
        <end position="1999"/>
    </location>
</feature>
<name>A0A8B7Z405_ACAPL</name>
<dbReference type="KEGG" id="aplc:110984132"/>
<dbReference type="Pfam" id="PF09379">
    <property type="entry name" value="FERM_N"/>
    <property type="match status" value="1"/>
</dbReference>
<feature type="compositionally biased region" description="Polar residues" evidence="8">
    <location>
        <begin position="2010"/>
        <end position="2021"/>
    </location>
</feature>
<feature type="compositionally biased region" description="Pro residues" evidence="8">
    <location>
        <begin position="1812"/>
        <end position="1831"/>
    </location>
</feature>
<evidence type="ECO:0000256" key="2">
    <source>
        <dbReference type="ARBA" id="ARBA00004245"/>
    </source>
</evidence>
<evidence type="ECO:0000256" key="8">
    <source>
        <dbReference type="SAM" id="MobiDB-lite"/>
    </source>
</evidence>
<feature type="compositionally biased region" description="Polar residues" evidence="8">
    <location>
        <begin position="2295"/>
        <end position="2314"/>
    </location>
</feature>
<dbReference type="InterPro" id="IPR003595">
    <property type="entry name" value="Tyr_Pase_cat"/>
</dbReference>
<feature type="region of interest" description="Disordered" evidence="8">
    <location>
        <begin position="1812"/>
        <end position="2152"/>
    </location>
</feature>
<feature type="compositionally biased region" description="Polar residues" evidence="8">
    <location>
        <begin position="2509"/>
        <end position="2522"/>
    </location>
</feature>
<dbReference type="SMART" id="SM00404">
    <property type="entry name" value="PTPc_motif"/>
    <property type="match status" value="1"/>
</dbReference>
<feature type="region of interest" description="Disordered" evidence="8">
    <location>
        <begin position="210"/>
        <end position="230"/>
    </location>
</feature>
<feature type="compositionally biased region" description="Basic and acidic residues" evidence="8">
    <location>
        <begin position="1596"/>
        <end position="1605"/>
    </location>
</feature>
<feature type="compositionally biased region" description="Acidic residues" evidence="8">
    <location>
        <begin position="3004"/>
        <end position="3014"/>
    </location>
</feature>
<feature type="compositionally biased region" description="Basic and acidic residues" evidence="8">
    <location>
        <begin position="388"/>
        <end position="427"/>
    </location>
</feature>
<feature type="domain" description="PDZ" evidence="12">
    <location>
        <begin position="1279"/>
        <end position="1365"/>
    </location>
</feature>
<dbReference type="PROSITE" id="PS00661">
    <property type="entry name" value="FERM_2"/>
    <property type="match status" value="1"/>
</dbReference>
<feature type="domain" description="PDZ" evidence="12">
    <location>
        <begin position="2187"/>
        <end position="2274"/>
    </location>
</feature>
<dbReference type="Gene3D" id="2.30.42.10">
    <property type="match status" value="6"/>
</dbReference>
<feature type="compositionally biased region" description="Low complexity" evidence="8">
    <location>
        <begin position="1388"/>
        <end position="1403"/>
    </location>
</feature>
<dbReference type="PRINTS" id="PR00935">
    <property type="entry name" value="BAND41"/>
</dbReference>
<dbReference type="SMART" id="SM00295">
    <property type="entry name" value="B41"/>
    <property type="match status" value="1"/>
</dbReference>
<keyword evidence="4" id="KW-0963">Cytoplasm</keyword>
<dbReference type="CDD" id="cd14473">
    <property type="entry name" value="FERM_B-lobe"/>
    <property type="match status" value="1"/>
</dbReference>
<feature type="region of interest" description="Disordered" evidence="8">
    <location>
        <begin position="2970"/>
        <end position="3028"/>
    </location>
</feature>
<protein>
    <submittedName>
        <fullName evidence="15 16">Tyrosine-protein phosphatase non-receptor type 13-like isoform X1</fullName>
    </submittedName>
</protein>
<dbReference type="SUPFAM" id="SSF52799">
    <property type="entry name" value="(Phosphotyrosine protein) phosphatases II"/>
    <property type="match status" value="1"/>
</dbReference>
<dbReference type="PROSITE" id="PS50057">
    <property type="entry name" value="FERM_3"/>
    <property type="match status" value="1"/>
</dbReference>
<feature type="compositionally biased region" description="Basic residues" evidence="8">
    <location>
        <begin position="1412"/>
        <end position="1425"/>
    </location>
</feature>
<dbReference type="InterPro" id="IPR035963">
    <property type="entry name" value="FERM_2"/>
</dbReference>
<dbReference type="InterPro" id="IPR052074">
    <property type="entry name" value="NonRcpt_TyrProt_Phosphatase"/>
</dbReference>
<feature type="region of interest" description="Disordered" evidence="8">
    <location>
        <begin position="1698"/>
        <end position="1717"/>
    </location>
</feature>
<evidence type="ECO:0000259" key="13">
    <source>
        <dbReference type="PROSITE" id="PS51377"/>
    </source>
</evidence>
<evidence type="ECO:0000256" key="4">
    <source>
        <dbReference type="ARBA" id="ARBA00022490"/>
    </source>
</evidence>
<feature type="region of interest" description="Disordered" evidence="8">
    <location>
        <begin position="1576"/>
        <end position="1605"/>
    </location>
</feature>
<dbReference type="GO" id="GO:0005634">
    <property type="term" value="C:nucleus"/>
    <property type="evidence" value="ECO:0007669"/>
    <property type="project" value="UniProtKB-SubCell"/>
</dbReference>
<evidence type="ECO:0000256" key="5">
    <source>
        <dbReference type="ARBA" id="ARBA00022737"/>
    </source>
</evidence>
<feature type="compositionally biased region" description="Basic and acidic residues" evidence="8">
    <location>
        <begin position="307"/>
        <end position="323"/>
    </location>
</feature>
<dbReference type="InterPro" id="IPR011019">
    <property type="entry name" value="KIND_dom"/>
</dbReference>
<dbReference type="SUPFAM" id="SSF47031">
    <property type="entry name" value="Second domain of FERM"/>
    <property type="match status" value="1"/>
</dbReference>
<dbReference type="InterPro" id="IPR014352">
    <property type="entry name" value="FERM/acyl-CoA-bd_prot_sf"/>
</dbReference>
<evidence type="ECO:0000256" key="1">
    <source>
        <dbReference type="ARBA" id="ARBA00004123"/>
    </source>
</evidence>
<dbReference type="SMART" id="SM00194">
    <property type="entry name" value="PTPc"/>
    <property type="match status" value="1"/>
</dbReference>
<evidence type="ECO:0000259" key="10">
    <source>
        <dbReference type="PROSITE" id="PS50056"/>
    </source>
</evidence>
<dbReference type="PROSITE" id="PS50055">
    <property type="entry name" value="TYR_PHOSPHATASE_PTP"/>
    <property type="match status" value="1"/>
</dbReference>
<feature type="region of interest" description="Disordered" evidence="8">
    <location>
        <begin position="2611"/>
        <end position="2667"/>
    </location>
</feature>
<feature type="domain" description="PDZ" evidence="12">
    <location>
        <begin position="1612"/>
        <end position="1697"/>
    </location>
</feature>
<dbReference type="Gene3D" id="3.90.190.10">
    <property type="entry name" value="Protein tyrosine phosphatase superfamily"/>
    <property type="match status" value="1"/>
</dbReference>
<dbReference type="PROSITE" id="PS50056">
    <property type="entry name" value="TYR_PHOSPHATASE_2"/>
    <property type="match status" value="1"/>
</dbReference>
<dbReference type="InterPro" id="IPR019748">
    <property type="entry name" value="FERM_central"/>
</dbReference>
<dbReference type="InterPro" id="IPR029021">
    <property type="entry name" value="Prot-tyrosine_phosphatase-like"/>
</dbReference>
<feature type="compositionally biased region" description="Polar residues" evidence="8">
    <location>
        <begin position="293"/>
        <end position="302"/>
    </location>
</feature>
<dbReference type="Gene3D" id="1.10.510.10">
    <property type="entry name" value="Transferase(Phosphotransferase) domain 1"/>
    <property type="match status" value="1"/>
</dbReference>
<feature type="domain" description="PDZ" evidence="12">
    <location>
        <begin position="2884"/>
        <end position="2968"/>
    </location>
</feature>
<dbReference type="SMART" id="SM00228">
    <property type="entry name" value="PDZ"/>
    <property type="match status" value="6"/>
</dbReference>
<feature type="compositionally biased region" description="Polar residues" evidence="8">
    <location>
        <begin position="1730"/>
        <end position="1743"/>
    </location>
</feature>
<dbReference type="PROSITE" id="PS50106">
    <property type="entry name" value="PDZ"/>
    <property type="match status" value="6"/>
</dbReference>
<evidence type="ECO:0000259" key="12">
    <source>
        <dbReference type="PROSITE" id="PS50106"/>
    </source>
</evidence>
<dbReference type="PANTHER" id="PTHR46900">
    <property type="entry name" value="TYROSINE-PROTEIN PHOSPHATASE NON-RECEPTOR TYPE 13"/>
    <property type="match status" value="1"/>
</dbReference>
<dbReference type="CDD" id="cd14538">
    <property type="entry name" value="PTPc-N20_13"/>
    <property type="match status" value="1"/>
</dbReference>
<dbReference type="InterPro" id="IPR011993">
    <property type="entry name" value="PH-like_dom_sf"/>
</dbReference>
<dbReference type="SUPFAM" id="SSF50156">
    <property type="entry name" value="PDZ domain-like"/>
    <property type="match status" value="6"/>
</dbReference>
<feature type="domain" description="Tyrosine-protein phosphatase" evidence="9">
    <location>
        <begin position="3204"/>
        <end position="3460"/>
    </location>
</feature>
<dbReference type="InterPro" id="IPR001478">
    <property type="entry name" value="PDZ"/>
</dbReference>
<dbReference type="CDD" id="cd06696">
    <property type="entry name" value="PDZ4_PTPN13-like"/>
    <property type="match status" value="1"/>
</dbReference>
<dbReference type="GO" id="GO:0004725">
    <property type="term" value="F:protein tyrosine phosphatase activity"/>
    <property type="evidence" value="ECO:0007669"/>
    <property type="project" value="InterPro"/>
</dbReference>
<dbReference type="CDD" id="cd06695">
    <property type="entry name" value="PDZ3_PTPN13_FRMPD2-like"/>
    <property type="match status" value="1"/>
</dbReference>
<sequence>MPVSSLVPEGTVKVSVSDVLEVRGGPLNEEELWSVLCQSAKALQDVFLKGEAVVQGTPRFVLCPYTLHFTPSGRVTFAETIDPTLPNIRDFLSPEVLTGHLNPSDVAVEKMLVYSLGMTLFWASEYSTPAGSRPALTRDLHSILRAMTNTNADSRVALIHILEACTLHACQTRMGLPYAHHVMKLSRIVMGSVYELDKLVHPYSPGDEVDADLNSSNPLNGSGSFVQNGGPLEHNRNSDSFFALPYLTHQDVQPFYQNLPPPYHFQDFRPCACSSLAYSPWRLSPSKRPNYHHNFNNNATSNKRPRSAKDSRHYLHELPDSSHHSRAHSTHRPSNISTSTMDSRESDEEAGGMRDSLLPHHRTHRTTGVDETGRSYHLSDIPTLSSGDRSRERSRDGSRGRSLSRSREGSRGRSGERSRERSADRFSRKSHSPSSQANAVYDRLYERRERLRLLREQLGIRHRDLDIRRPLLGYHSDGGTMSDDGSEVEGGQEPKVRARSLKSLTSMESAQEGSFYPDQHQYGSSDSLSTERGRSLNRRAQVQGTERSVPDHSSRPLPKATSLRRAESAPRQQMGRVSERVPVNGLASPAGNGTREPPAGKKKLKKFFGPEFVVMSSTANESLDMSPSILCKAGKIPPDRKKVTVVLLNGRRLDLMCDLGTKGQEMFDIVTSHMGLSEKVYFGLAYIRDGEYFFLDSDEKLFKVGPESWKEEVKKGSKKVIATDKFTLFFRIKFYLENTALLKDQLTRHQYYLQLRRDILEERTRCDERAALQLASLALQAEMGDYQPETMGRNYFLPEHYVPSGIIDTLGVPRIRQNLPPMHGAHSSMGELQAEMEFLMEARKLQEYGIHFHRASRSKKDPSASIWLGICTRGVIVYEKRGSVRQQIHAHPWHLTKKIAFNRKKFTVEANDGTSSKYIHYTENYKKGRYMLQLCQSQHKFQMAMRLKANTSRKFGQDFPVEAESFTDSLRFSAYNDYQEGLDFSDDDENGSIQNSIPESLFLQGQEDVSGPSTYPGNSGGQNGQRHVSDYEEIAMGKRSRSSPSPDRRWERDPPVYQNLPAYPSQSKDWEEGRGEGRGREGSPSRAVLPDGRRNEKNRRHRARDYHSKETLPYDELNVERSASKASQGRRSSRLERQNQHLSFHSGSSNDTQGENGLPSSLRSPNGAQMAHRARARTPDPKALTPESDRPSYEDEHPYATVADMKIQGEHHSLDDEDGREILGLDEVDVPHVIDASIRTHERTRPDTLDNHTEVISETLQERLNDLSPPEQPERDITIITLKKDPKQGLGVTIVGGENSRSLDLGVFIQSVIPGGPADRDGRLHPGDRIISINGQSLEGIGHRVAVDILTNAPATVQLIVSQPRSSSPDSKHRLQVPMDVDEVVMPTQTAQSQAQLQLPPSSNGQPDTPRTQKRKHTPPQKPQRRPQSFGSNYSLALSDASHASEGSVSSKTTPKAGRANMVMMAESARPPVPPAAEQNTHSGQMKPVAIEGQRSPDKGQRLPSQGKGSPADQSDIHFSSDDEDVPTPRDSDLDDLFPDDHKTLAKPSLLGHGSLSASANSPLSDFFTSPAEALDSAVDNTDATTKTEAEEDHEEGVLDGREELKPGDVYRVQLKKANSSLGISVTGGINTSVKHGGIYIKSMVPGGAADSNRKIQVGDRVLGVNSESLEGVTHRQAVEALRRAPEVSTLVIERGIPPAKASNLPPTPTPSPLVAIGDDGEALIMSGTAREQVQSEPPSSGNAEPDRPTSVTSFTDVERQTPLSRTLDTHSDAPQASPAFSRGESDTTPVLSSAIASPVDEVVKQSVLQAPPPLMSQAPPPLMSQAPPPSASDDEGWVHSTSSRGSTVRRAYVNPPEHEEPKDDVDSIDDGQLPLPSDGLVESRGDTPTIQAFKDYELPDSTPMTDGEDDDQSHSDESESPIPIEHSVMGVGFDPEIASPVLSTREADTLTPTAHLDWRSTPTGALEKGMWGPKSASYRHGATPVIHEQSTDDQHSDQWTDYDNDERSPTPTTEGRSGSPSLDGRSLRDDEFISEEEDEEMMPSPIMHDSRAANDTVISVRSPGLPDIKTATIMTSPSATTPGPYQSQSRGSDTLNSQSPFPSLDGTLPLPSDASGTSRSPTPDLPPLVLPDDSLLRPHDKSPSPTSSITSVGALTLTQTMMSTMGLEGNIELPDLPYVTPENCFEVQLTKGSQGLGFSIQGGKGSHQDPKLCLVRIKKVFAGQKAAASGLVEEGDVILTVNEQPVYDKTHNETVAVLRGAPQDVRLLLCRPSDEELDLLVLQEDEKAFERKLSSPSAPSSPRITKESQTQDEATTPPFTPAPPNATDHQFSPPESPSISLAPSEANSLRLTPVTLAREPELVTKLPLTSPTSSLSSPVKSVSEPLGGEYVEVTLIKPAKGGLGFTVAGGANSGGCYIKDVIQDPAKSDGRLKKGDKLIKVNNQDMLSMSHFDAVSFLRMTPQEVTIKVLRLRERTQEAPTPIPPPVPSSPPPASPTLYSDRPVFPTSEMTQSPSNSSRSDPATAVNLDRLPVVRVQRNPAGQLGLSLTLDLRGAGRSGIVVSDVIPGLPAASEGSIQTGDLIHAINGKNLSGMSLMSARRLLETAPSTVELKLTRNGQPVAPRRRLPTPRSPADSSQEVPRIVLPTSPRSERPLLPPGDGPGELSVEEEMKGVMESLDLDLGDLSSEKMEETDWEDVSESDKDHLDDVDAILASLEAEHNITLPDEIKEKRTLPMDMPGIAVTEVPPARSSRQGSLEVQNGDAKEPEDRSTPSPVYSSPIPTPYLTPTPPATPSLPDMDHEAEAPSPPFSPPAAAVESPFSAGASAAAPHAVPPSEVDSPTPSEAPTVDRASTGIIEKASTIVETDHESEGHAEKSEGGVIWIELEKPANGSLGFSLTGAMKGGKTSIFIKTVTPGGVAEKDGRLRVGDRLLQVNGESLVGMTQNKAVGILRKSKGVVKLAITRQLAKTSSNSTPIQPKRVPVLPVHESPVPSLNLPHRSDEDGEEQGDDGGESLAQSFTESARDAELEADLSEFDISTSLNFDSHSLPLGGVSSMAITPPPPGFRAGYVSGHDTDDDMDNTMDLPDDSAAHPDTGKSSPSASDGQHAAMKFGQALKARGQMVPESDDSSSWGSDTDIPLSGDRGHTPAPRTTPSHKILSVISDAELRRMALARPAPGGHYSGRSLRSVIAGLQKQIDKQDPAEEFKVLRNVKATDNCEEAKKPINKDKNRYRNVLPYDETRVVIQQVGGAKYINASHLDVLVGKDTYRYIACQGPLPQTAGDFWQMVWEQRSDVIAMVTLAMESGKVKCDRYWPDSMETPIMVAGRYQLRLDSMQTLDHFDIRKISMSDTKTNAIHYVTHLNFTTWTDHGVPSSALPLLRYAKYMRKIHANGPVVVHCSAGIGRTGTLITIDIIMALIDRDEPFKIVDIVRDLRTKRQGMIQTKDQYLFCYKAAIELLKTLI</sequence>
<evidence type="ECO:0000256" key="3">
    <source>
        <dbReference type="ARBA" id="ARBA00009649"/>
    </source>
</evidence>
<feature type="region of interest" description="Disordered" evidence="8">
    <location>
        <begin position="1730"/>
        <end position="1790"/>
    </location>
</feature>
<dbReference type="InterPro" id="IPR019747">
    <property type="entry name" value="FERM_CS"/>
</dbReference>
<accession>A0A8B7Z405</accession>
<feature type="region of interest" description="Disordered" evidence="8">
    <location>
        <begin position="1494"/>
        <end position="1541"/>
    </location>
</feature>
<feature type="compositionally biased region" description="Basic and acidic residues" evidence="8">
    <location>
        <begin position="1105"/>
        <end position="1123"/>
    </location>
</feature>
<keyword evidence="5" id="KW-0677">Repeat</keyword>
<feature type="region of interest" description="Disordered" evidence="8">
    <location>
        <begin position="287"/>
        <end position="441"/>
    </location>
</feature>
<proteinExistence type="inferred from homology"/>
<feature type="compositionally biased region" description="Basic and acidic residues" evidence="8">
    <location>
        <begin position="1515"/>
        <end position="1532"/>
    </location>
</feature>
<dbReference type="Pfam" id="PF00595">
    <property type="entry name" value="PDZ"/>
    <property type="match status" value="6"/>
</dbReference>
<dbReference type="PANTHER" id="PTHR46900:SF2">
    <property type="entry name" value="TYROSINE-PROTEIN PHOSPHATASE NON-RECEPTOR TYPE 13"/>
    <property type="match status" value="1"/>
</dbReference>
<dbReference type="CDD" id="cd06792">
    <property type="entry name" value="PDZ2-PTPN13_FRMPD2-like"/>
    <property type="match status" value="1"/>
</dbReference>
<evidence type="ECO:0000313" key="14">
    <source>
        <dbReference type="Proteomes" id="UP000694845"/>
    </source>
</evidence>
<dbReference type="CDD" id="cd23060">
    <property type="entry name" value="PDZ5_DrPTPN13-like"/>
    <property type="match status" value="1"/>
</dbReference>
<feature type="domain" description="PDZ" evidence="12">
    <location>
        <begin position="2393"/>
        <end position="2474"/>
    </location>
</feature>
<feature type="region of interest" description="Disordered" evidence="8">
    <location>
        <begin position="2291"/>
        <end position="2343"/>
    </location>
</feature>
<feature type="compositionally biased region" description="Polar residues" evidence="8">
    <location>
        <begin position="1750"/>
        <end position="1767"/>
    </location>
</feature>
<dbReference type="RefSeq" id="XP_022099790.1">
    <property type="nucleotide sequence ID" value="XM_022244098.1"/>
</dbReference>
<feature type="compositionally biased region" description="Pro residues" evidence="8">
    <location>
        <begin position="2482"/>
        <end position="2496"/>
    </location>
</feature>
<dbReference type="InterPro" id="IPR018980">
    <property type="entry name" value="FERM_PH-like_C"/>
</dbReference>
<keyword evidence="14" id="KW-1185">Reference proteome</keyword>
<dbReference type="InterPro" id="IPR018979">
    <property type="entry name" value="FERM_N"/>
</dbReference>
<dbReference type="SUPFAM" id="SSF50729">
    <property type="entry name" value="PH domain-like"/>
    <property type="match status" value="1"/>
</dbReference>
<dbReference type="Proteomes" id="UP000694845">
    <property type="component" value="Unplaced"/>
</dbReference>
<dbReference type="RefSeq" id="XP_022099692.1">
    <property type="nucleotide sequence ID" value="XM_022244000.1"/>
</dbReference>
<feature type="region of interest" description="Disordered" evidence="8">
    <location>
        <begin position="1006"/>
        <end position="1195"/>
    </location>
</feature>
<dbReference type="PRINTS" id="PR00700">
    <property type="entry name" value="PRTYPHPHTASE"/>
</dbReference>
<dbReference type="Gene3D" id="3.10.20.90">
    <property type="entry name" value="Phosphatidylinositol 3-kinase Catalytic Subunit, Chain A, domain 1"/>
    <property type="match status" value="1"/>
</dbReference>
<dbReference type="CDD" id="cd06694">
    <property type="entry name" value="PDZ1_PTPN13_FRMPD2-like"/>
    <property type="match status" value="1"/>
</dbReference>
<feature type="region of interest" description="Disordered" evidence="8">
    <location>
        <begin position="3066"/>
        <end position="3156"/>
    </location>
</feature>
<dbReference type="GeneID" id="110984132"/>
<dbReference type="Pfam" id="PF00373">
    <property type="entry name" value="FERM_M"/>
    <property type="match status" value="1"/>
</dbReference>
<feature type="compositionally biased region" description="Acidic residues" evidence="8">
    <location>
        <begin position="3077"/>
        <end position="3089"/>
    </location>
</feature>
<dbReference type="Pfam" id="PF00102">
    <property type="entry name" value="Y_phosphatase"/>
    <property type="match status" value="1"/>
</dbReference>
<dbReference type="OrthoDB" id="165498at2759"/>
<feature type="compositionally biased region" description="Basic and acidic residues" evidence="8">
    <location>
        <begin position="1068"/>
        <end position="1083"/>
    </location>
</feature>
<dbReference type="InterPro" id="IPR029071">
    <property type="entry name" value="Ubiquitin-like_domsf"/>
</dbReference>
<feature type="compositionally biased region" description="Acidic residues" evidence="8">
    <location>
        <begin position="2033"/>
        <end position="2042"/>
    </location>
</feature>
<feature type="compositionally biased region" description="Low complexity" evidence="8">
    <location>
        <begin position="2814"/>
        <end position="2837"/>
    </location>
</feature>
<feature type="compositionally biased region" description="Low complexity" evidence="8">
    <location>
        <begin position="213"/>
        <end position="224"/>
    </location>
</feature>
<evidence type="ECO:0000313" key="15">
    <source>
        <dbReference type="RefSeq" id="XP_022099692.1"/>
    </source>
</evidence>
<dbReference type="InterPro" id="IPR000299">
    <property type="entry name" value="FERM_domain"/>
</dbReference>
<dbReference type="Pfam" id="PF09380">
    <property type="entry name" value="FERM_C"/>
    <property type="match status" value="1"/>
</dbReference>
<gene>
    <name evidence="15 16" type="primary">LOC110984132</name>
</gene>
<dbReference type="InterPro" id="IPR000387">
    <property type="entry name" value="Tyr_Pase_dom"/>
</dbReference>
<reference evidence="15 16" key="1">
    <citation type="submission" date="2025-04" db="UniProtKB">
        <authorList>
            <consortium name="RefSeq"/>
        </authorList>
    </citation>
    <scope>IDENTIFICATION</scope>
</reference>